<evidence type="ECO:0000313" key="1">
    <source>
        <dbReference type="EMBL" id="KAI7744830.1"/>
    </source>
</evidence>
<accession>A0AAD5CQ74</accession>
<keyword evidence="2" id="KW-1185">Reference proteome</keyword>
<dbReference type="InterPro" id="IPR037547">
    <property type="entry name" value="SAMBA"/>
</dbReference>
<name>A0AAD5CQ74_AMBAR</name>
<sequence>TMSNSSLTSSPARSSISTTAIVGGNGIYPSLTADEVHFQTDLTTFQERKEEALKGFYLNFLNFVHLTALTFNGKQPDGNRKDANEHLEYNSYRYEMILQCNAALKSDLVATLNKEVRMLDEDSWMFEGPRSRIHLISRPGGLLSKHAETNLKN</sequence>
<dbReference type="EMBL" id="JAMZMK010007432">
    <property type="protein sequence ID" value="KAI7744830.1"/>
    <property type="molecule type" value="Genomic_DNA"/>
</dbReference>
<evidence type="ECO:0000313" key="2">
    <source>
        <dbReference type="Proteomes" id="UP001206925"/>
    </source>
</evidence>
<proteinExistence type="predicted"/>
<dbReference type="AlphaFoldDB" id="A0AAD5CQ74"/>
<protein>
    <submittedName>
        <fullName evidence="1">Uncharacterized protein</fullName>
    </submittedName>
</protein>
<dbReference type="PANTHER" id="PTHR37387:SF1">
    <property type="entry name" value="PROTEIN SAMBA"/>
    <property type="match status" value="1"/>
</dbReference>
<dbReference type="GO" id="GO:0046621">
    <property type="term" value="P:negative regulation of organ growth"/>
    <property type="evidence" value="ECO:0007669"/>
    <property type="project" value="InterPro"/>
</dbReference>
<dbReference type="Proteomes" id="UP001206925">
    <property type="component" value="Unassembled WGS sequence"/>
</dbReference>
<dbReference type="GO" id="GO:0010997">
    <property type="term" value="F:anaphase-promoting complex binding"/>
    <property type="evidence" value="ECO:0007669"/>
    <property type="project" value="InterPro"/>
</dbReference>
<feature type="non-terminal residue" evidence="1">
    <location>
        <position position="1"/>
    </location>
</feature>
<organism evidence="1 2">
    <name type="scientific">Ambrosia artemisiifolia</name>
    <name type="common">Common ragweed</name>
    <dbReference type="NCBI Taxonomy" id="4212"/>
    <lineage>
        <taxon>Eukaryota</taxon>
        <taxon>Viridiplantae</taxon>
        <taxon>Streptophyta</taxon>
        <taxon>Embryophyta</taxon>
        <taxon>Tracheophyta</taxon>
        <taxon>Spermatophyta</taxon>
        <taxon>Magnoliopsida</taxon>
        <taxon>eudicotyledons</taxon>
        <taxon>Gunneridae</taxon>
        <taxon>Pentapetalae</taxon>
        <taxon>asterids</taxon>
        <taxon>campanulids</taxon>
        <taxon>Asterales</taxon>
        <taxon>Asteraceae</taxon>
        <taxon>Asteroideae</taxon>
        <taxon>Heliantheae alliance</taxon>
        <taxon>Heliantheae</taxon>
        <taxon>Ambrosia</taxon>
    </lineage>
</organism>
<comment type="caution">
    <text evidence="1">The sequence shown here is derived from an EMBL/GenBank/DDBJ whole genome shotgun (WGS) entry which is preliminary data.</text>
</comment>
<reference evidence="1" key="1">
    <citation type="submission" date="2022-06" db="EMBL/GenBank/DDBJ databases">
        <title>Uncovering the hologenomic basis of an extraordinary plant invasion.</title>
        <authorList>
            <person name="Bieker V.C."/>
            <person name="Martin M.D."/>
            <person name="Gilbert T."/>
            <person name="Hodgins K."/>
            <person name="Battlay P."/>
            <person name="Petersen B."/>
            <person name="Wilson J."/>
        </authorList>
    </citation>
    <scope>NUCLEOTIDE SEQUENCE</scope>
    <source>
        <strain evidence="1">AA19_3_7</strain>
        <tissue evidence="1">Leaf</tissue>
    </source>
</reference>
<gene>
    <name evidence="1" type="ORF">M8C21_018222</name>
</gene>
<dbReference type="PANTHER" id="PTHR37387">
    <property type="entry name" value="PROTEIN SAMBA"/>
    <property type="match status" value="1"/>
</dbReference>